<name>A0A381YPI3_9ZZZZ</name>
<reference evidence="2" key="1">
    <citation type="submission" date="2018-05" db="EMBL/GenBank/DDBJ databases">
        <authorList>
            <person name="Lanie J.A."/>
            <person name="Ng W.-L."/>
            <person name="Kazmierczak K.M."/>
            <person name="Andrzejewski T.M."/>
            <person name="Davidsen T.M."/>
            <person name="Wayne K.J."/>
            <person name="Tettelin H."/>
            <person name="Glass J.I."/>
            <person name="Rusch D."/>
            <person name="Podicherti R."/>
            <person name="Tsui H.-C.T."/>
            <person name="Winkler M.E."/>
        </authorList>
    </citation>
    <scope>NUCLEOTIDE SEQUENCE</scope>
</reference>
<dbReference type="EMBL" id="UINC01018731">
    <property type="protein sequence ID" value="SVA78936.1"/>
    <property type="molecule type" value="Genomic_DNA"/>
</dbReference>
<dbReference type="AlphaFoldDB" id="A0A381YPI3"/>
<sequence length="145" mass="16137">MHKTLYWEDVTVGTEIPPLVKNPSNRQLVKYAGVSGDFYEIHYDKDFAISTGLNGIIIHGALKQAFLGQLITDWIGPSGTLKKLSSQYRGMDEPGSPLICKGKVVKTYVLDHLHLVDCEIWIENSKGQQFTPGNATVLLPIKPRD</sequence>
<organism evidence="2">
    <name type="scientific">marine metagenome</name>
    <dbReference type="NCBI Taxonomy" id="408172"/>
    <lineage>
        <taxon>unclassified sequences</taxon>
        <taxon>metagenomes</taxon>
        <taxon>ecological metagenomes</taxon>
    </lineage>
</organism>
<accession>A0A381YPI3</accession>
<dbReference type="InterPro" id="IPR029069">
    <property type="entry name" value="HotDog_dom_sf"/>
</dbReference>
<dbReference type="SUPFAM" id="SSF54637">
    <property type="entry name" value="Thioesterase/thiol ester dehydrase-isomerase"/>
    <property type="match status" value="1"/>
</dbReference>
<evidence type="ECO:0000313" key="2">
    <source>
        <dbReference type="EMBL" id="SVA78936.1"/>
    </source>
</evidence>
<dbReference type="Pfam" id="PF01575">
    <property type="entry name" value="MaoC_dehydratas"/>
    <property type="match status" value="1"/>
</dbReference>
<feature type="domain" description="MaoC-like" evidence="1">
    <location>
        <begin position="25"/>
        <end position="96"/>
    </location>
</feature>
<evidence type="ECO:0000259" key="1">
    <source>
        <dbReference type="Pfam" id="PF01575"/>
    </source>
</evidence>
<protein>
    <recommendedName>
        <fullName evidence="1">MaoC-like domain-containing protein</fullName>
    </recommendedName>
</protein>
<proteinExistence type="predicted"/>
<dbReference type="InterPro" id="IPR002539">
    <property type="entry name" value="MaoC-like_dom"/>
</dbReference>
<dbReference type="Gene3D" id="3.10.129.10">
    <property type="entry name" value="Hotdog Thioesterase"/>
    <property type="match status" value="1"/>
</dbReference>
<gene>
    <name evidence="2" type="ORF">METZ01_LOCUS131790</name>
</gene>